<feature type="compositionally biased region" description="Polar residues" evidence="1">
    <location>
        <begin position="93"/>
        <end position="111"/>
    </location>
</feature>
<sequence>MESYKELTCEFLASMSITSLMSSIELSWTKAGDQEPVLEICPQGTCQHLLCKESHWTINEGEVKLLDMGIKPIISRTRDGKKIRGDRHTQGISCLSLSSSKPTRSQLTTLGTKRKKA</sequence>
<protein>
    <recommendedName>
        <fullName evidence="2">Arabidopsis retrotransposon Orf1 C-terminal domain-containing protein</fullName>
    </recommendedName>
</protein>
<dbReference type="EMBL" id="CACVBM020001141">
    <property type="protein sequence ID" value="CAA7034124.1"/>
    <property type="molecule type" value="Genomic_DNA"/>
</dbReference>
<accession>A0A6D2J2R0</accession>
<proteinExistence type="predicted"/>
<comment type="caution">
    <text evidence="3">The sequence shown here is derived from an EMBL/GenBank/DDBJ whole genome shotgun (WGS) entry which is preliminary data.</text>
</comment>
<evidence type="ECO:0000313" key="3">
    <source>
        <dbReference type="EMBL" id="CAA7034124.1"/>
    </source>
</evidence>
<evidence type="ECO:0000259" key="2">
    <source>
        <dbReference type="Pfam" id="PF03078"/>
    </source>
</evidence>
<dbReference type="Pfam" id="PF03078">
    <property type="entry name" value="ATHILA"/>
    <property type="match status" value="1"/>
</dbReference>
<dbReference type="AlphaFoldDB" id="A0A6D2J2R0"/>
<dbReference type="Proteomes" id="UP000467841">
    <property type="component" value="Unassembled WGS sequence"/>
</dbReference>
<dbReference type="InterPro" id="IPR004312">
    <property type="entry name" value="ATHILA_Orf1_C"/>
</dbReference>
<gene>
    <name evidence="3" type="ORF">MERR_LOCUS21359</name>
</gene>
<organism evidence="3 4">
    <name type="scientific">Microthlaspi erraticum</name>
    <dbReference type="NCBI Taxonomy" id="1685480"/>
    <lineage>
        <taxon>Eukaryota</taxon>
        <taxon>Viridiplantae</taxon>
        <taxon>Streptophyta</taxon>
        <taxon>Embryophyta</taxon>
        <taxon>Tracheophyta</taxon>
        <taxon>Spermatophyta</taxon>
        <taxon>Magnoliopsida</taxon>
        <taxon>eudicotyledons</taxon>
        <taxon>Gunneridae</taxon>
        <taxon>Pentapetalae</taxon>
        <taxon>rosids</taxon>
        <taxon>malvids</taxon>
        <taxon>Brassicales</taxon>
        <taxon>Brassicaceae</taxon>
        <taxon>Coluteocarpeae</taxon>
        <taxon>Microthlaspi</taxon>
    </lineage>
</organism>
<feature type="region of interest" description="Disordered" evidence="1">
    <location>
        <begin position="93"/>
        <end position="117"/>
    </location>
</feature>
<reference evidence="3" key="1">
    <citation type="submission" date="2020-01" db="EMBL/GenBank/DDBJ databases">
        <authorList>
            <person name="Mishra B."/>
        </authorList>
    </citation>
    <scope>NUCLEOTIDE SEQUENCE [LARGE SCALE GENOMIC DNA]</scope>
</reference>
<name>A0A6D2J2R0_9BRAS</name>
<evidence type="ECO:0000313" key="4">
    <source>
        <dbReference type="Proteomes" id="UP000467841"/>
    </source>
</evidence>
<evidence type="ECO:0000256" key="1">
    <source>
        <dbReference type="SAM" id="MobiDB-lite"/>
    </source>
</evidence>
<keyword evidence="4" id="KW-1185">Reference proteome</keyword>
<feature type="domain" description="Arabidopsis retrotransposon Orf1 C-terminal" evidence="2">
    <location>
        <begin position="43"/>
        <end position="95"/>
    </location>
</feature>